<dbReference type="InParanoid" id="L5KMW5"/>
<dbReference type="Proteomes" id="UP000010552">
    <property type="component" value="Unassembled WGS sequence"/>
</dbReference>
<proteinExistence type="predicted"/>
<keyword evidence="3" id="KW-1185">Reference proteome</keyword>
<feature type="region of interest" description="Disordered" evidence="1">
    <location>
        <begin position="1"/>
        <end position="35"/>
    </location>
</feature>
<reference evidence="3" key="1">
    <citation type="journal article" date="2013" name="Science">
        <title>Comparative analysis of bat genomes provides insight into the evolution of flight and immunity.</title>
        <authorList>
            <person name="Zhang G."/>
            <person name="Cowled C."/>
            <person name="Shi Z."/>
            <person name="Huang Z."/>
            <person name="Bishop-Lilly K.A."/>
            <person name="Fang X."/>
            <person name="Wynne J.W."/>
            <person name="Xiong Z."/>
            <person name="Baker M.L."/>
            <person name="Zhao W."/>
            <person name="Tachedjian M."/>
            <person name="Zhu Y."/>
            <person name="Zhou P."/>
            <person name="Jiang X."/>
            <person name="Ng J."/>
            <person name="Yang L."/>
            <person name="Wu L."/>
            <person name="Xiao J."/>
            <person name="Feng Y."/>
            <person name="Chen Y."/>
            <person name="Sun X."/>
            <person name="Zhang Y."/>
            <person name="Marsh G.A."/>
            <person name="Crameri G."/>
            <person name="Broder C.C."/>
            <person name="Frey K.G."/>
            <person name="Wang L.F."/>
            <person name="Wang J."/>
        </authorList>
    </citation>
    <scope>NUCLEOTIDE SEQUENCE [LARGE SCALE GENOMIC DNA]</scope>
</reference>
<evidence type="ECO:0000313" key="2">
    <source>
        <dbReference type="EMBL" id="ELK12131.1"/>
    </source>
</evidence>
<organism evidence="2 3">
    <name type="scientific">Pteropus alecto</name>
    <name type="common">Black flying fox</name>
    <dbReference type="NCBI Taxonomy" id="9402"/>
    <lineage>
        <taxon>Eukaryota</taxon>
        <taxon>Metazoa</taxon>
        <taxon>Chordata</taxon>
        <taxon>Craniata</taxon>
        <taxon>Vertebrata</taxon>
        <taxon>Euteleostomi</taxon>
        <taxon>Mammalia</taxon>
        <taxon>Eutheria</taxon>
        <taxon>Laurasiatheria</taxon>
        <taxon>Chiroptera</taxon>
        <taxon>Yinpterochiroptera</taxon>
        <taxon>Pteropodoidea</taxon>
        <taxon>Pteropodidae</taxon>
        <taxon>Pteropodinae</taxon>
        <taxon>Pteropus</taxon>
    </lineage>
</organism>
<dbReference type="EMBL" id="KB030664">
    <property type="protein sequence ID" value="ELK12131.1"/>
    <property type="molecule type" value="Genomic_DNA"/>
</dbReference>
<accession>L5KMW5</accession>
<feature type="region of interest" description="Disordered" evidence="1">
    <location>
        <begin position="102"/>
        <end position="126"/>
    </location>
</feature>
<protein>
    <submittedName>
        <fullName evidence="2">Uncharacterized protein</fullName>
    </submittedName>
</protein>
<sequence>MAETMMRLREARRDGGREVTGGRGSPPSLAPPSDSLCRTVLSLEDEDWPREGQLRREPQIGGFLQVKGPHRGPELGARIEGVLHGGKLVKAVVHQRSISLASPGPAHAMRGTVTEQVAPGPSDQPA</sequence>
<dbReference type="AlphaFoldDB" id="L5KMW5"/>
<feature type="compositionally biased region" description="Basic and acidic residues" evidence="1">
    <location>
        <begin position="1"/>
        <end position="17"/>
    </location>
</feature>
<name>L5KMW5_PTEAL</name>
<gene>
    <name evidence="2" type="ORF">PAL_GLEAN10004988</name>
</gene>
<evidence type="ECO:0000256" key="1">
    <source>
        <dbReference type="SAM" id="MobiDB-lite"/>
    </source>
</evidence>
<feature type="compositionally biased region" description="Low complexity" evidence="1">
    <location>
        <begin position="25"/>
        <end position="35"/>
    </location>
</feature>
<evidence type="ECO:0000313" key="3">
    <source>
        <dbReference type="Proteomes" id="UP000010552"/>
    </source>
</evidence>